<name>A0A4Z0GKP4_9BACL</name>
<dbReference type="Gene3D" id="1.10.1660.10">
    <property type="match status" value="1"/>
</dbReference>
<organism evidence="7 8">
    <name type="scientific">Sporolactobacillus shoreae</name>
    <dbReference type="NCBI Taxonomy" id="1465501"/>
    <lineage>
        <taxon>Bacteria</taxon>
        <taxon>Bacillati</taxon>
        <taxon>Bacillota</taxon>
        <taxon>Bacilli</taxon>
        <taxon>Bacillales</taxon>
        <taxon>Sporolactobacillaceae</taxon>
        <taxon>Sporolactobacillus</taxon>
    </lineage>
</organism>
<feature type="coiled-coil region" evidence="5">
    <location>
        <begin position="89"/>
        <end position="116"/>
    </location>
</feature>
<dbReference type="PRINTS" id="PR00040">
    <property type="entry name" value="HTHMERR"/>
</dbReference>
<dbReference type="RefSeq" id="WP_135349563.1">
    <property type="nucleotide sequence ID" value="NZ_SRJD01000021.1"/>
</dbReference>
<keyword evidence="5" id="KW-0175">Coiled coil</keyword>
<evidence type="ECO:0000259" key="6">
    <source>
        <dbReference type="PROSITE" id="PS50937"/>
    </source>
</evidence>
<dbReference type="GO" id="GO:0003700">
    <property type="term" value="F:DNA-binding transcription factor activity"/>
    <property type="evidence" value="ECO:0007669"/>
    <property type="project" value="InterPro"/>
</dbReference>
<feature type="domain" description="HTH merR-type" evidence="6">
    <location>
        <begin position="1"/>
        <end position="70"/>
    </location>
</feature>
<dbReference type="PROSITE" id="PS50937">
    <property type="entry name" value="HTH_MERR_2"/>
    <property type="match status" value="1"/>
</dbReference>
<keyword evidence="2" id="KW-0805">Transcription regulation</keyword>
<evidence type="ECO:0000256" key="2">
    <source>
        <dbReference type="ARBA" id="ARBA00023015"/>
    </source>
</evidence>
<keyword evidence="4" id="KW-0804">Transcription</keyword>
<evidence type="ECO:0000256" key="5">
    <source>
        <dbReference type="SAM" id="Coils"/>
    </source>
</evidence>
<evidence type="ECO:0000313" key="7">
    <source>
        <dbReference type="EMBL" id="TGA96667.1"/>
    </source>
</evidence>
<dbReference type="OrthoDB" id="9811174at2"/>
<dbReference type="InterPro" id="IPR009061">
    <property type="entry name" value="DNA-bd_dom_put_sf"/>
</dbReference>
<dbReference type="SMART" id="SM00422">
    <property type="entry name" value="HTH_MERR"/>
    <property type="match status" value="1"/>
</dbReference>
<dbReference type="PANTHER" id="PTHR30204:SF69">
    <property type="entry name" value="MERR-FAMILY TRANSCRIPTIONAL REGULATOR"/>
    <property type="match status" value="1"/>
</dbReference>
<dbReference type="InterPro" id="IPR047057">
    <property type="entry name" value="MerR_fam"/>
</dbReference>
<dbReference type="Proteomes" id="UP000298347">
    <property type="component" value="Unassembled WGS sequence"/>
</dbReference>
<evidence type="ECO:0000256" key="1">
    <source>
        <dbReference type="ARBA" id="ARBA00022491"/>
    </source>
</evidence>
<evidence type="ECO:0000256" key="4">
    <source>
        <dbReference type="ARBA" id="ARBA00023163"/>
    </source>
</evidence>
<evidence type="ECO:0000256" key="3">
    <source>
        <dbReference type="ARBA" id="ARBA00023125"/>
    </source>
</evidence>
<dbReference type="AlphaFoldDB" id="A0A4Z0GKP4"/>
<keyword evidence="1" id="KW-0678">Repressor</keyword>
<dbReference type="EMBL" id="SRJD01000021">
    <property type="protein sequence ID" value="TGA96667.1"/>
    <property type="molecule type" value="Genomic_DNA"/>
</dbReference>
<protein>
    <submittedName>
        <fullName evidence="7">MerR family transcriptional regulator</fullName>
    </submittedName>
</protein>
<evidence type="ECO:0000313" key="8">
    <source>
        <dbReference type="Proteomes" id="UP000298347"/>
    </source>
</evidence>
<proteinExistence type="predicted"/>
<dbReference type="SUPFAM" id="SSF46955">
    <property type="entry name" value="Putative DNA-binding domain"/>
    <property type="match status" value="1"/>
</dbReference>
<dbReference type="PANTHER" id="PTHR30204">
    <property type="entry name" value="REDOX-CYCLING DRUG-SENSING TRANSCRIPTIONAL ACTIVATOR SOXR"/>
    <property type="match status" value="1"/>
</dbReference>
<gene>
    <name evidence="7" type="ORF">E4665_14765</name>
</gene>
<dbReference type="CDD" id="cd01109">
    <property type="entry name" value="HTH_YyaN"/>
    <property type="match status" value="1"/>
</dbReference>
<dbReference type="Pfam" id="PF13411">
    <property type="entry name" value="MerR_1"/>
    <property type="match status" value="1"/>
</dbReference>
<keyword evidence="8" id="KW-1185">Reference proteome</keyword>
<reference evidence="7 8" key="1">
    <citation type="journal article" date="2015" name="Int. J. Syst. Evol. Microbiol.">
        <title>Sporolactobacillus shoreae sp. nov. and Sporolactobacillus spathodeae sp. nov., two spore-forming lactic acid bacteria isolated from tree barks in Thailand.</title>
        <authorList>
            <person name="Thamacharoensuk T."/>
            <person name="Kitahara M."/>
            <person name="Ohkuma M."/>
            <person name="Thongchul N."/>
            <person name="Tanasupawat S."/>
        </authorList>
    </citation>
    <scope>NUCLEOTIDE SEQUENCE [LARGE SCALE GENOMIC DNA]</scope>
    <source>
        <strain evidence="7 8">BK92</strain>
    </source>
</reference>
<accession>A0A4Z0GKP4</accession>
<sequence>MFFSIGNFSKITGLSIDTLRYYEKEKLIVPERDSHNQRRYTEKDKTWIDFILRLKETAMPIREIRKYAKLRYEGDQTMKERLEMLRLHRQSILEQKKILEDNLKHLDRKIETYEKEMLSRIK</sequence>
<comment type="caution">
    <text evidence="7">The sequence shown here is derived from an EMBL/GenBank/DDBJ whole genome shotgun (WGS) entry which is preliminary data.</text>
</comment>
<keyword evidence="3" id="KW-0238">DNA-binding</keyword>
<dbReference type="GO" id="GO:0003677">
    <property type="term" value="F:DNA binding"/>
    <property type="evidence" value="ECO:0007669"/>
    <property type="project" value="UniProtKB-KW"/>
</dbReference>
<dbReference type="InterPro" id="IPR000551">
    <property type="entry name" value="MerR-type_HTH_dom"/>
</dbReference>